<dbReference type="InterPro" id="IPR005762">
    <property type="entry name" value="MurD"/>
</dbReference>
<evidence type="ECO:0000256" key="9">
    <source>
        <dbReference type="ARBA" id="ARBA00023316"/>
    </source>
</evidence>
<dbReference type="GO" id="GO:0051301">
    <property type="term" value="P:cell division"/>
    <property type="evidence" value="ECO:0007669"/>
    <property type="project" value="UniProtKB-KW"/>
</dbReference>
<keyword evidence="4 10" id="KW-0436">Ligase</keyword>
<dbReference type="GO" id="GO:0009252">
    <property type="term" value="P:peptidoglycan biosynthetic process"/>
    <property type="evidence" value="ECO:0007669"/>
    <property type="project" value="UniProtKB-UniRule"/>
</dbReference>
<dbReference type="Gene3D" id="3.40.1190.10">
    <property type="entry name" value="Mur-like, catalytic domain"/>
    <property type="match status" value="1"/>
</dbReference>
<keyword evidence="5 10" id="KW-0547">Nucleotide-binding</keyword>
<evidence type="ECO:0000256" key="6">
    <source>
        <dbReference type="ARBA" id="ARBA00022840"/>
    </source>
</evidence>
<dbReference type="InterPro" id="IPR013221">
    <property type="entry name" value="Mur_ligase_cen"/>
</dbReference>
<evidence type="ECO:0000313" key="13">
    <source>
        <dbReference type="Proteomes" id="UP000095662"/>
    </source>
</evidence>
<name>A0A174ZP49_9FIRM</name>
<comment type="function">
    <text evidence="10">Cell wall formation. Catalyzes the addition of glutamate to the nucleotide precursor UDP-N-acetylmuramoyl-L-alanine (UMA).</text>
</comment>
<dbReference type="PANTHER" id="PTHR43692:SF1">
    <property type="entry name" value="UDP-N-ACETYLMURAMOYLALANINE--D-GLUTAMATE LIGASE"/>
    <property type="match status" value="1"/>
</dbReference>
<dbReference type="NCBIfam" id="TIGR01087">
    <property type="entry name" value="murD"/>
    <property type="match status" value="1"/>
</dbReference>
<dbReference type="PANTHER" id="PTHR43692">
    <property type="entry name" value="UDP-N-ACETYLMURAMOYLALANINE--D-GLUTAMATE LIGASE"/>
    <property type="match status" value="1"/>
</dbReference>
<keyword evidence="6 10" id="KW-0067">ATP-binding</keyword>
<dbReference type="SUPFAM" id="SSF53244">
    <property type="entry name" value="MurD-like peptide ligases, peptide-binding domain"/>
    <property type="match status" value="1"/>
</dbReference>
<evidence type="ECO:0000313" key="12">
    <source>
        <dbReference type="EMBL" id="CUQ85671.1"/>
    </source>
</evidence>
<dbReference type="HAMAP" id="MF_00639">
    <property type="entry name" value="MurD"/>
    <property type="match status" value="1"/>
</dbReference>
<comment type="catalytic activity">
    <reaction evidence="10">
        <text>UDP-N-acetyl-alpha-D-muramoyl-L-alanine + D-glutamate + ATP = UDP-N-acetyl-alpha-D-muramoyl-L-alanyl-D-glutamate + ADP + phosphate + H(+)</text>
        <dbReference type="Rhea" id="RHEA:16429"/>
        <dbReference type="ChEBI" id="CHEBI:15378"/>
        <dbReference type="ChEBI" id="CHEBI:29986"/>
        <dbReference type="ChEBI" id="CHEBI:30616"/>
        <dbReference type="ChEBI" id="CHEBI:43474"/>
        <dbReference type="ChEBI" id="CHEBI:83898"/>
        <dbReference type="ChEBI" id="CHEBI:83900"/>
        <dbReference type="ChEBI" id="CHEBI:456216"/>
        <dbReference type="EC" id="6.3.2.9"/>
    </reaction>
</comment>
<dbReference type="SUPFAM" id="SSF53623">
    <property type="entry name" value="MurD-like peptide ligases, catalytic domain"/>
    <property type="match status" value="1"/>
</dbReference>
<feature type="domain" description="Mur ligase central" evidence="11">
    <location>
        <begin position="112"/>
        <end position="279"/>
    </location>
</feature>
<keyword evidence="8 10" id="KW-0573">Peptidoglycan synthesis</keyword>
<organism evidence="12 13">
    <name type="scientific">[Eubacterium] siraeum</name>
    <dbReference type="NCBI Taxonomy" id="39492"/>
    <lineage>
        <taxon>Bacteria</taxon>
        <taxon>Bacillati</taxon>
        <taxon>Bacillota</taxon>
        <taxon>Clostridia</taxon>
        <taxon>Eubacteriales</taxon>
        <taxon>Oscillospiraceae</taxon>
        <taxon>Oscillospiraceae incertae sedis</taxon>
    </lineage>
</organism>
<dbReference type="Gene3D" id="3.90.190.20">
    <property type="entry name" value="Mur ligase, C-terminal domain"/>
    <property type="match status" value="1"/>
</dbReference>
<protein>
    <recommendedName>
        <fullName evidence="10">UDP-N-acetylmuramoylalanine--D-glutamate ligase</fullName>
        <ecNumber evidence="10">6.3.2.9</ecNumber>
    </recommendedName>
    <alternativeName>
        <fullName evidence="10">D-glutamic acid-adding enzyme</fullName>
    </alternativeName>
    <alternativeName>
        <fullName evidence="10">UDP-N-acetylmuramoyl-L-alanyl-D-glutamate synthetase</fullName>
    </alternativeName>
</protein>
<dbReference type="InterPro" id="IPR036615">
    <property type="entry name" value="Mur_ligase_C_dom_sf"/>
</dbReference>
<evidence type="ECO:0000259" key="11">
    <source>
        <dbReference type="Pfam" id="PF08245"/>
    </source>
</evidence>
<evidence type="ECO:0000256" key="2">
    <source>
        <dbReference type="ARBA" id="ARBA00004752"/>
    </source>
</evidence>
<comment type="similarity">
    <text evidence="10">Belongs to the MurCDEF family.</text>
</comment>
<comment type="pathway">
    <text evidence="2 10">Cell wall biogenesis; peptidoglycan biosynthesis.</text>
</comment>
<dbReference type="GO" id="GO:0008764">
    <property type="term" value="F:UDP-N-acetylmuramoylalanine-D-glutamate ligase activity"/>
    <property type="evidence" value="ECO:0007669"/>
    <property type="project" value="UniProtKB-UniRule"/>
</dbReference>
<dbReference type="OrthoDB" id="9809796at2"/>
<dbReference type="GO" id="GO:0071555">
    <property type="term" value="P:cell wall organization"/>
    <property type="evidence" value="ECO:0007669"/>
    <property type="project" value="UniProtKB-KW"/>
</dbReference>
<comment type="subcellular location">
    <subcellularLocation>
        <location evidence="1 10">Cytoplasm</location>
    </subcellularLocation>
</comment>
<dbReference type="SUPFAM" id="SSF51984">
    <property type="entry name" value="MurCD N-terminal domain"/>
    <property type="match status" value="1"/>
</dbReference>
<evidence type="ECO:0000256" key="4">
    <source>
        <dbReference type="ARBA" id="ARBA00022598"/>
    </source>
</evidence>
<evidence type="ECO:0000256" key="8">
    <source>
        <dbReference type="ARBA" id="ARBA00022984"/>
    </source>
</evidence>
<keyword evidence="7 10" id="KW-0133">Cell shape</keyword>
<keyword evidence="10" id="KW-0132">Cell division</keyword>
<gene>
    <name evidence="10 12" type="primary">murD</name>
    <name evidence="12" type="ORF">ERS852540_01153</name>
</gene>
<keyword evidence="9 10" id="KW-0961">Cell wall biogenesis/degradation</keyword>
<feature type="binding site" evidence="10">
    <location>
        <begin position="114"/>
        <end position="120"/>
    </location>
    <ligand>
        <name>ATP</name>
        <dbReference type="ChEBI" id="CHEBI:30616"/>
    </ligand>
</feature>
<dbReference type="AlphaFoldDB" id="A0A174ZP49"/>
<dbReference type="InterPro" id="IPR036565">
    <property type="entry name" value="Mur-like_cat_sf"/>
</dbReference>
<reference evidence="12 13" key="1">
    <citation type="submission" date="2015-09" db="EMBL/GenBank/DDBJ databases">
        <authorList>
            <consortium name="Pathogen Informatics"/>
        </authorList>
    </citation>
    <scope>NUCLEOTIDE SEQUENCE [LARGE SCALE GENOMIC DNA]</scope>
    <source>
        <strain evidence="12 13">2789STDY5834928</strain>
    </source>
</reference>
<dbReference type="Gene3D" id="3.40.50.720">
    <property type="entry name" value="NAD(P)-binding Rossmann-like Domain"/>
    <property type="match status" value="1"/>
</dbReference>
<dbReference type="Pfam" id="PF08245">
    <property type="entry name" value="Mur_ligase_M"/>
    <property type="match status" value="1"/>
</dbReference>
<dbReference type="GO" id="GO:0005524">
    <property type="term" value="F:ATP binding"/>
    <property type="evidence" value="ECO:0007669"/>
    <property type="project" value="UniProtKB-UniRule"/>
</dbReference>
<evidence type="ECO:0000256" key="1">
    <source>
        <dbReference type="ARBA" id="ARBA00004496"/>
    </source>
</evidence>
<evidence type="ECO:0000256" key="7">
    <source>
        <dbReference type="ARBA" id="ARBA00022960"/>
    </source>
</evidence>
<dbReference type="EMBL" id="CZBY01000007">
    <property type="protein sequence ID" value="CUQ85671.1"/>
    <property type="molecule type" value="Genomic_DNA"/>
</dbReference>
<keyword evidence="3 10" id="KW-0963">Cytoplasm</keyword>
<dbReference type="GO" id="GO:0005737">
    <property type="term" value="C:cytoplasm"/>
    <property type="evidence" value="ECO:0007669"/>
    <property type="project" value="UniProtKB-SubCell"/>
</dbReference>
<sequence length="438" mass="48422">MTIDEKLKAFFEGKKVVILGFGREGRSTLKLLGSCNCKSITVADMNPVPESEAEGCTLCCGEDYLTCLDDCDIIMKAPGVILKSIVSDEIKAKITSQTDLFLRFCDNMIIGITGTKGKSTTSSLIKFFIEKSGKDTMLIGNIGVPPLERREEFTKDCVIVCEMSCHQLEYVKASPDVAVLLNIYPEHLDHYTDFAAYRNAKLNIFRYQNENDTLIIGEEVKQYADTKARVITAGFSCGDIGTRNGGIFIGDEFYPADMIDTKLKGEHNLYNIAIAIYAATKADCTVKQCLDALPQFSGLEHRLEYVCTLNGAEYINDSISTAPQTAIAALKAYPDTDTLIIGGMDRGIPYDELSDWLSGDTSVRNLIILPDSGKRVAEKVTNPLVKLIYADDMEQAVKYAKQVTKTRCILSPAAASYGFYKNFEERGKHFKELVTSNN</sequence>
<dbReference type="EC" id="6.3.2.9" evidence="10"/>
<dbReference type="STRING" id="39492.ERS852540_01153"/>
<dbReference type="UniPathway" id="UPA00219"/>
<proteinExistence type="inferred from homology"/>
<evidence type="ECO:0000256" key="3">
    <source>
        <dbReference type="ARBA" id="ARBA00022490"/>
    </source>
</evidence>
<dbReference type="GO" id="GO:0008360">
    <property type="term" value="P:regulation of cell shape"/>
    <property type="evidence" value="ECO:0007669"/>
    <property type="project" value="UniProtKB-KW"/>
</dbReference>
<keyword evidence="10" id="KW-0131">Cell cycle</keyword>
<evidence type="ECO:0000256" key="5">
    <source>
        <dbReference type="ARBA" id="ARBA00022741"/>
    </source>
</evidence>
<accession>A0A174ZP49</accession>
<dbReference type="Proteomes" id="UP000095662">
    <property type="component" value="Unassembled WGS sequence"/>
</dbReference>
<evidence type="ECO:0000256" key="10">
    <source>
        <dbReference type="HAMAP-Rule" id="MF_00639"/>
    </source>
</evidence>